<keyword evidence="3" id="KW-0805">Transcription regulation</keyword>
<dbReference type="PANTHER" id="PTHR44688:SF16">
    <property type="entry name" value="DNA-BINDING TRANSCRIPTIONAL ACTIVATOR DEVR_DOSR"/>
    <property type="match status" value="1"/>
</dbReference>
<dbReference type="SMART" id="SM00421">
    <property type="entry name" value="HTH_LUXR"/>
    <property type="match status" value="1"/>
</dbReference>
<dbReference type="Pfam" id="PF00072">
    <property type="entry name" value="Response_reg"/>
    <property type="match status" value="1"/>
</dbReference>
<dbReference type="Gene3D" id="1.10.10.10">
    <property type="entry name" value="Winged helix-like DNA-binding domain superfamily/Winged helix DNA-binding domain"/>
    <property type="match status" value="1"/>
</dbReference>
<dbReference type="PROSITE" id="PS50110">
    <property type="entry name" value="RESPONSE_REGULATORY"/>
    <property type="match status" value="1"/>
</dbReference>
<evidence type="ECO:0000313" key="9">
    <source>
        <dbReference type="EMBL" id="MXR67678.1"/>
    </source>
</evidence>
<keyword evidence="1 6" id="KW-0597">Phosphoprotein</keyword>
<gene>
    <name evidence="9" type="ORF">GNT65_03170</name>
</gene>
<sequence>MAQQIEQTVYIVDNDEAIREAMAFLMESVGLPCKLYCSAQEFLDDYSPQMSGCLVLDVRMPKMSGMELQQKLNERQVSLPIIFISGHGDVPMAVKAMRQGAFDFIPKPFRDQELLDRINLALEQEAQLRLVHQQLSQIKERLATLTGREREILDNIVMGKSNKLIAIELELSQRTVEIHRARVMEKMACDSLAELVHDITLIKSSDA</sequence>
<dbReference type="InterPro" id="IPR036388">
    <property type="entry name" value="WH-like_DNA-bd_sf"/>
</dbReference>
<evidence type="ECO:0000256" key="1">
    <source>
        <dbReference type="ARBA" id="ARBA00022553"/>
    </source>
</evidence>
<evidence type="ECO:0000256" key="4">
    <source>
        <dbReference type="ARBA" id="ARBA00023125"/>
    </source>
</evidence>
<dbReference type="CDD" id="cd17537">
    <property type="entry name" value="REC_FixJ"/>
    <property type="match status" value="1"/>
</dbReference>
<dbReference type="Pfam" id="PF00196">
    <property type="entry name" value="GerE"/>
    <property type="match status" value="1"/>
</dbReference>
<evidence type="ECO:0000313" key="10">
    <source>
        <dbReference type="Proteomes" id="UP000474778"/>
    </source>
</evidence>
<evidence type="ECO:0000259" key="7">
    <source>
        <dbReference type="PROSITE" id="PS50043"/>
    </source>
</evidence>
<dbReference type="GO" id="GO:0006355">
    <property type="term" value="P:regulation of DNA-templated transcription"/>
    <property type="evidence" value="ECO:0007669"/>
    <property type="project" value="InterPro"/>
</dbReference>
<keyword evidence="5" id="KW-0804">Transcription</keyword>
<comment type="caution">
    <text evidence="9">The sequence shown here is derived from an EMBL/GenBank/DDBJ whole genome shotgun (WGS) entry which is preliminary data.</text>
</comment>
<dbReference type="InterPro" id="IPR011006">
    <property type="entry name" value="CheY-like_superfamily"/>
</dbReference>
<dbReference type="EMBL" id="WRPA01000002">
    <property type="protein sequence ID" value="MXR67678.1"/>
    <property type="molecule type" value="Genomic_DNA"/>
</dbReference>
<dbReference type="PANTHER" id="PTHR44688">
    <property type="entry name" value="DNA-BINDING TRANSCRIPTIONAL ACTIVATOR DEVR_DOSR"/>
    <property type="match status" value="1"/>
</dbReference>
<dbReference type="PROSITE" id="PS50043">
    <property type="entry name" value="HTH_LUXR_2"/>
    <property type="match status" value="1"/>
</dbReference>
<organism evidence="9 10">
    <name type="scientific">Shewanella insulae</name>
    <dbReference type="NCBI Taxonomy" id="2681496"/>
    <lineage>
        <taxon>Bacteria</taxon>
        <taxon>Pseudomonadati</taxon>
        <taxon>Pseudomonadota</taxon>
        <taxon>Gammaproteobacteria</taxon>
        <taxon>Alteromonadales</taxon>
        <taxon>Shewanellaceae</taxon>
        <taxon>Shewanella</taxon>
    </lineage>
</organism>
<dbReference type="CDD" id="cd06170">
    <property type="entry name" value="LuxR_C_like"/>
    <property type="match status" value="1"/>
</dbReference>
<evidence type="ECO:0000256" key="5">
    <source>
        <dbReference type="ARBA" id="ARBA00023163"/>
    </source>
</evidence>
<evidence type="ECO:0000256" key="2">
    <source>
        <dbReference type="ARBA" id="ARBA00023012"/>
    </source>
</evidence>
<proteinExistence type="predicted"/>
<accession>A0A6L7HX06</accession>
<dbReference type="AlphaFoldDB" id="A0A6L7HX06"/>
<feature type="domain" description="HTH luxR-type" evidence="7">
    <location>
        <begin position="138"/>
        <end position="203"/>
    </location>
</feature>
<evidence type="ECO:0000259" key="8">
    <source>
        <dbReference type="PROSITE" id="PS50110"/>
    </source>
</evidence>
<dbReference type="SUPFAM" id="SSF52172">
    <property type="entry name" value="CheY-like"/>
    <property type="match status" value="1"/>
</dbReference>
<name>A0A6L7HX06_9GAMM</name>
<dbReference type="PRINTS" id="PR00038">
    <property type="entry name" value="HTHLUXR"/>
</dbReference>
<evidence type="ECO:0000256" key="6">
    <source>
        <dbReference type="PROSITE-ProRule" id="PRU00169"/>
    </source>
</evidence>
<feature type="modified residue" description="4-aspartylphosphate" evidence="6">
    <location>
        <position position="57"/>
    </location>
</feature>
<keyword evidence="2" id="KW-0902">Two-component regulatory system</keyword>
<dbReference type="FunFam" id="3.40.50.2300:FF:000018">
    <property type="entry name" value="DNA-binding transcriptional regulator NtrC"/>
    <property type="match status" value="1"/>
</dbReference>
<dbReference type="SUPFAM" id="SSF46894">
    <property type="entry name" value="C-terminal effector domain of the bipartite response regulators"/>
    <property type="match status" value="1"/>
</dbReference>
<dbReference type="GO" id="GO:0003677">
    <property type="term" value="F:DNA binding"/>
    <property type="evidence" value="ECO:0007669"/>
    <property type="project" value="UniProtKB-KW"/>
</dbReference>
<dbReference type="InterPro" id="IPR000792">
    <property type="entry name" value="Tscrpt_reg_LuxR_C"/>
</dbReference>
<dbReference type="InterPro" id="IPR016032">
    <property type="entry name" value="Sig_transdc_resp-reg_C-effctor"/>
</dbReference>
<dbReference type="Proteomes" id="UP000474778">
    <property type="component" value="Unassembled WGS sequence"/>
</dbReference>
<keyword evidence="4" id="KW-0238">DNA-binding</keyword>
<dbReference type="InterPro" id="IPR001789">
    <property type="entry name" value="Sig_transdc_resp-reg_receiver"/>
</dbReference>
<dbReference type="GO" id="GO:0000160">
    <property type="term" value="P:phosphorelay signal transduction system"/>
    <property type="evidence" value="ECO:0007669"/>
    <property type="project" value="UniProtKB-KW"/>
</dbReference>
<protein>
    <submittedName>
        <fullName evidence="9">Response regulator</fullName>
    </submittedName>
</protein>
<dbReference type="PROSITE" id="PS00622">
    <property type="entry name" value="HTH_LUXR_1"/>
    <property type="match status" value="1"/>
</dbReference>
<evidence type="ECO:0000256" key="3">
    <source>
        <dbReference type="ARBA" id="ARBA00023015"/>
    </source>
</evidence>
<dbReference type="SMART" id="SM00448">
    <property type="entry name" value="REC"/>
    <property type="match status" value="1"/>
</dbReference>
<dbReference type="Gene3D" id="3.40.50.2300">
    <property type="match status" value="1"/>
</dbReference>
<feature type="domain" description="Response regulatory" evidence="8">
    <location>
        <begin position="8"/>
        <end position="122"/>
    </location>
</feature>
<reference evidence="9 10" key="1">
    <citation type="submission" date="2019-12" db="EMBL/GenBank/DDBJ databases">
        <title>Shewanella insulae sp. nov., isolated from a tidal flat.</title>
        <authorList>
            <person name="Yoon J.-H."/>
        </authorList>
    </citation>
    <scope>NUCLEOTIDE SEQUENCE [LARGE SCALE GENOMIC DNA]</scope>
    <source>
        <strain evidence="9 10">JBTF-M18</strain>
    </source>
</reference>
<dbReference type="RefSeq" id="WP_160793678.1">
    <property type="nucleotide sequence ID" value="NZ_WRPA01000002.1"/>
</dbReference>
<keyword evidence="10" id="KW-1185">Reference proteome</keyword>